<accession>W7X3H2</accession>
<dbReference type="EMBL" id="GG662213">
    <property type="protein sequence ID" value="EWS70978.1"/>
    <property type="molecule type" value="Genomic_DNA"/>
</dbReference>
<evidence type="ECO:0000313" key="2">
    <source>
        <dbReference type="Proteomes" id="UP000009168"/>
    </source>
</evidence>
<dbReference type="RefSeq" id="XP_012656493.1">
    <property type="nucleotide sequence ID" value="XM_012801039.1"/>
</dbReference>
<dbReference type="AlphaFoldDB" id="W7X3H2"/>
<dbReference type="Gene3D" id="3.40.30.10">
    <property type="entry name" value="Glutaredoxin"/>
    <property type="match status" value="1"/>
</dbReference>
<keyword evidence="2" id="KW-1185">Reference proteome</keyword>
<evidence type="ECO:0000313" key="1">
    <source>
        <dbReference type="EMBL" id="EWS70978.1"/>
    </source>
</evidence>
<dbReference type="InParanoid" id="W7X3H2"/>
<reference evidence="2" key="1">
    <citation type="journal article" date="2006" name="PLoS Biol.">
        <title>Macronuclear genome sequence of the ciliate Tetrahymena thermophila, a model eukaryote.</title>
        <authorList>
            <person name="Eisen J.A."/>
            <person name="Coyne R.S."/>
            <person name="Wu M."/>
            <person name="Wu D."/>
            <person name="Thiagarajan M."/>
            <person name="Wortman J.R."/>
            <person name="Badger J.H."/>
            <person name="Ren Q."/>
            <person name="Amedeo P."/>
            <person name="Jones K.M."/>
            <person name="Tallon L.J."/>
            <person name="Delcher A.L."/>
            <person name="Salzberg S.L."/>
            <person name="Silva J.C."/>
            <person name="Haas B.J."/>
            <person name="Majoros W.H."/>
            <person name="Farzad M."/>
            <person name="Carlton J.M."/>
            <person name="Smith R.K. Jr."/>
            <person name="Garg J."/>
            <person name="Pearlman R.E."/>
            <person name="Karrer K.M."/>
            <person name="Sun L."/>
            <person name="Manning G."/>
            <person name="Elde N.C."/>
            <person name="Turkewitz A.P."/>
            <person name="Asai D.J."/>
            <person name="Wilkes D.E."/>
            <person name="Wang Y."/>
            <person name="Cai H."/>
            <person name="Collins K."/>
            <person name="Stewart B.A."/>
            <person name="Lee S.R."/>
            <person name="Wilamowska K."/>
            <person name="Weinberg Z."/>
            <person name="Ruzzo W.L."/>
            <person name="Wloga D."/>
            <person name="Gaertig J."/>
            <person name="Frankel J."/>
            <person name="Tsao C.-C."/>
            <person name="Gorovsky M.A."/>
            <person name="Keeling P.J."/>
            <person name="Waller R.F."/>
            <person name="Patron N.J."/>
            <person name="Cherry J.M."/>
            <person name="Stover N.A."/>
            <person name="Krieger C.J."/>
            <person name="del Toro C."/>
            <person name="Ryder H.F."/>
            <person name="Williamson S.C."/>
            <person name="Barbeau R.A."/>
            <person name="Hamilton E.P."/>
            <person name="Orias E."/>
        </authorList>
    </citation>
    <scope>NUCLEOTIDE SEQUENCE [LARGE SCALE GENOMIC DNA]</scope>
    <source>
        <strain evidence="2">SB210</strain>
    </source>
</reference>
<protein>
    <submittedName>
        <fullName evidence="1">Uncharacterized protein</fullName>
    </submittedName>
</protein>
<dbReference type="Proteomes" id="UP000009168">
    <property type="component" value="Unassembled WGS sequence"/>
</dbReference>
<name>W7X3H2_TETTS</name>
<organism evidence="1 2">
    <name type="scientific">Tetrahymena thermophila (strain SB210)</name>
    <dbReference type="NCBI Taxonomy" id="312017"/>
    <lineage>
        <taxon>Eukaryota</taxon>
        <taxon>Sar</taxon>
        <taxon>Alveolata</taxon>
        <taxon>Ciliophora</taxon>
        <taxon>Intramacronucleata</taxon>
        <taxon>Oligohymenophorea</taxon>
        <taxon>Hymenostomatida</taxon>
        <taxon>Tetrahymenina</taxon>
        <taxon>Tetrahymenidae</taxon>
        <taxon>Tetrahymena</taxon>
    </lineage>
</organism>
<gene>
    <name evidence="1" type="ORF">TTHERM_000920819</name>
</gene>
<proteinExistence type="predicted"/>
<sequence length="70" mass="7639">MFDYAKKCIEQIYPSATVVGKQIAGYTGCFDIYVNGKNGTLVHSKNNGDGGLRVQNVGLVMQKIKSIVEK</sequence>
<dbReference type="KEGG" id="tet:TTHERM_000920819"/>
<dbReference type="GeneID" id="24441087"/>